<dbReference type="EMBL" id="ML119181">
    <property type="protein sequence ID" value="RPB07492.1"/>
    <property type="molecule type" value="Genomic_DNA"/>
</dbReference>
<feature type="compositionally biased region" description="Basic residues" evidence="1">
    <location>
        <begin position="1"/>
        <end position="13"/>
    </location>
</feature>
<dbReference type="Proteomes" id="UP000277580">
    <property type="component" value="Unassembled WGS sequence"/>
</dbReference>
<sequence length="187" mass="21766">MRTRSTRNAKKRLASPAPSPPPPPESALAALIEVKGDHPNYAAHLQYLEKHPEYTQKAAWSVFIHLSLQRLSVRYYNRVVYELRAAPRGMSIAAGREWARRVFRGGILFAEEEVGDVWGVVRAEMQRLRICARVAEREMDVLWRVVQAWKEEGWDGRKAICWAHYERRWMGRLRREGVVDDIFDVLV</sequence>
<gene>
    <name evidence="2" type="ORF">P167DRAFT_579181</name>
</gene>
<evidence type="ECO:0000256" key="1">
    <source>
        <dbReference type="SAM" id="MobiDB-lite"/>
    </source>
</evidence>
<dbReference type="AlphaFoldDB" id="A0A3N4KDT1"/>
<evidence type="ECO:0000313" key="3">
    <source>
        <dbReference type="Proteomes" id="UP000277580"/>
    </source>
</evidence>
<keyword evidence="3" id="KW-1185">Reference proteome</keyword>
<name>A0A3N4KDT1_9PEZI</name>
<reference evidence="2 3" key="1">
    <citation type="journal article" date="2018" name="Nat. Ecol. Evol.">
        <title>Pezizomycetes genomes reveal the molecular basis of ectomycorrhizal truffle lifestyle.</title>
        <authorList>
            <person name="Murat C."/>
            <person name="Payen T."/>
            <person name="Noel B."/>
            <person name="Kuo A."/>
            <person name="Morin E."/>
            <person name="Chen J."/>
            <person name="Kohler A."/>
            <person name="Krizsan K."/>
            <person name="Balestrini R."/>
            <person name="Da Silva C."/>
            <person name="Montanini B."/>
            <person name="Hainaut M."/>
            <person name="Levati E."/>
            <person name="Barry K.W."/>
            <person name="Belfiori B."/>
            <person name="Cichocki N."/>
            <person name="Clum A."/>
            <person name="Dockter R.B."/>
            <person name="Fauchery L."/>
            <person name="Guy J."/>
            <person name="Iotti M."/>
            <person name="Le Tacon F."/>
            <person name="Lindquist E.A."/>
            <person name="Lipzen A."/>
            <person name="Malagnac F."/>
            <person name="Mello A."/>
            <person name="Molinier V."/>
            <person name="Miyauchi S."/>
            <person name="Poulain J."/>
            <person name="Riccioni C."/>
            <person name="Rubini A."/>
            <person name="Sitrit Y."/>
            <person name="Splivallo R."/>
            <person name="Traeger S."/>
            <person name="Wang M."/>
            <person name="Zifcakova L."/>
            <person name="Wipf D."/>
            <person name="Zambonelli A."/>
            <person name="Paolocci F."/>
            <person name="Nowrousian M."/>
            <person name="Ottonello S."/>
            <person name="Baldrian P."/>
            <person name="Spatafora J.W."/>
            <person name="Henrissat B."/>
            <person name="Nagy L.G."/>
            <person name="Aury J.M."/>
            <person name="Wincker P."/>
            <person name="Grigoriev I.V."/>
            <person name="Bonfante P."/>
            <person name="Martin F.M."/>
        </authorList>
    </citation>
    <scope>NUCLEOTIDE SEQUENCE [LARGE SCALE GENOMIC DNA]</scope>
    <source>
        <strain evidence="2 3">CCBAS932</strain>
    </source>
</reference>
<evidence type="ECO:0000313" key="2">
    <source>
        <dbReference type="EMBL" id="RPB07492.1"/>
    </source>
</evidence>
<organism evidence="2 3">
    <name type="scientific">Morchella conica CCBAS932</name>
    <dbReference type="NCBI Taxonomy" id="1392247"/>
    <lineage>
        <taxon>Eukaryota</taxon>
        <taxon>Fungi</taxon>
        <taxon>Dikarya</taxon>
        <taxon>Ascomycota</taxon>
        <taxon>Pezizomycotina</taxon>
        <taxon>Pezizomycetes</taxon>
        <taxon>Pezizales</taxon>
        <taxon>Morchellaceae</taxon>
        <taxon>Morchella</taxon>
    </lineage>
</organism>
<dbReference type="InParanoid" id="A0A3N4KDT1"/>
<proteinExistence type="predicted"/>
<feature type="region of interest" description="Disordered" evidence="1">
    <location>
        <begin position="1"/>
        <end position="25"/>
    </location>
</feature>
<dbReference type="OrthoDB" id="10501805at2759"/>
<protein>
    <submittedName>
        <fullName evidence="2">Uncharacterized protein</fullName>
    </submittedName>
</protein>
<accession>A0A3N4KDT1</accession>